<dbReference type="Proteomes" id="UP000077266">
    <property type="component" value="Unassembled WGS sequence"/>
</dbReference>
<evidence type="ECO:0000313" key="3">
    <source>
        <dbReference type="Proteomes" id="UP000077266"/>
    </source>
</evidence>
<dbReference type="OrthoDB" id="3054890at2759"/>
<name>A0A165IEM7_EXIGL</name>
<protein>
    <recommendedName>
        <fullName evidence="4">TPR-like protein</fullName>
    </recommendedName>
</protein>
<keyword evidence="3" id="KW-1185">Reference proteome</keyword>
<evidence type="ECO:0008006" key="4">
    <source>
        <dbReference type="Google" id="ProtNLM"/>
    </source>
</evidence>
<reference evidence="2 3" key="1">
    <citation type="journal article" date="2016" name="Mol. Biol. Evol.">
        <title>Comparative Genomics of Early-Diverging Mushroom-Forming Fungi Provides Insights into the Origins of Lignocellulose Decay Capabilities.</title>
        <authorList>
            <person name="Nagy L.G."/>
            <person name="Riley R."/>
            <person name="Tritt A."/>
            <person name="Adam C."/>
            <person name="Daum C."/>
            <person name="Floudas D."/>
            <person name="Sun H."/>
            <person name="Yadav J.S."/>
            <person name="Pangilinan J."/>
            <person name="Larsson K.H."/>
            <person name="Matsuura K."/>
            <person name="Barry K."/>
            <person name="Labutti K."/>
            <person name="Kuo R."/>
            <person name="Ohm R.A."/>
            <person name="Bhattacharya S.S."/>
            <person name="Shirouzu T."/>
            <person name="Yoshinaga Y."/>
            <person name="Martin F.M."/>
            <person name="Grigoriev I.V."/>
            <person name="Hibbett D.S."/>
        </authorList>
    </citation>
    <scope>NUCLEOTIDE SEQUENCE [LARGE SCALE GENOMIC DNA]</scope>
    <source>
        <strain evidence="2 3">HHB12029</strain>
    </source>
</reference>
<sequence length="440" mass="48615">MRGTELPDGVYWSRPLLRPLQPLQVLASRQTFMAISDDPQDESSLSALLEQVEHVPLAVNLLANLAQVEPCDSLLRRWDAEKTTMLQRADGTTKLTSLDVSISISIQSPRVQAEPAALELLSLLSVLKHGPLDTDLVVMTSDTRRSSLAAALPVLLRTALCQRMPTGRLHVLAPIRQFMLKNYQLSEALARPFHTHYFSLADLLLKERGLIDLSVPFLLAEMDDIIAAARHALQTGYEPRSSINGALAIGRLYVTDAVGSPDVLFDALRIAQAQGFHDLHAKCLDLWAGLVMAGAVPGDSLELWHQARMLFEKIGDVDGVIDMTLQSVKLLPLPAALASCEQIRPLVQSHTSRSSKFLPRFVRDLGYLYQRAGRSRDALDCFHNLIAIERQLPTDPRATAFAMYRIADIESDIGHFIRSHSPTSRAHRSSAQRSFAAPSC</sequence>
<evidence type="ECO:0000256" key="1">
    <source>
        <dbReference type="SAM" id="MobiDB-lite"/>
    </source>
</evidence>
<organism evidence="2 3">
    <name type="scientific">Exidia glandulosa HHB12029</name>
    <dbReference type="NCBI Taxonomy" id="1314781"/>
    <lineage>
        <taxon>Eukaryota</taxon>
        <taxon>Fungi</taxon>
        <taxon>Dikarya</taxon>
        <taxon>Basidiomycota</taxon>
        <taxon>Agaricomycotina</taxon>
        <taxon>Agaricomycetes</taxon>
        <taxon>Auriculariales</taxon>
        <taxon>Exidiaceae</taxon>
        <taxon>Exidia</taxon>
    </lineage>
</organism>
<dbReference type="EMBL" id="KV425992">
    <property type="protein sequence ID" value="KZV93298.1"/>
    <property type="molecule type" value="Genomic_DNA"/>
</dbReference>
<evidence type="ECO:0000313" key="2">
    <source>
        <dbReference type="EMBL" id="KZV93298.1"/>
    </source>
</evidence>
<accession>A0A165IEM7</accession>
<dbReference type="STRING" id="1314781.A0A165IEM7"/>
<proteinExistence type="predicted"/>
<dbReference type="InParanoid" id="A0A165IEM7"/>
<gene>
    <name evidence="2" type="ORF">EXIGLDRAFT_51390</name>
</gene>
<feature type="region of interest" description="Disordered" evidence="1">
    <location>
        <begin position="420"/>
        <end position="440"/>
    </location>
</feature>
<dbReference type="AlphaFoldDB" id="A0A165IEM7"/>